<dbReference type="InterPro" id="IPR041183">
    <property type="entry name" value="Cyclophilin-like"/>
</dbReference>
<feature type="compositionally biased region" description="Low complexity" evidence="1">
    <location>
        <begin position="25"/>
        <end position="59"/>
    </location>
</feature>
<evidence type="ECO:0000313" key="4">
    <source>
        <dbReference type="EMBL" id="MCG4610150.1"/>
    </source>
</evidence>
<gene>
    <name evidence="4" type="ORF">L0P57_04260</name>
</gene>
<proteinExistence type="predicted"/>
<feature type="region of interest" description="Disordered" evidence="1">
    <location>
        <begin position="25"/>
        <end position="62"/>
    </location>
</feature>
<name>A0ABS9MH57_9FIRM</name>
<dbReference type="Pfam" id="PF18050">
    <property type="entry name" value="Cyclophil_like2"/>
    <property type="match status" value="1"/>
</dbReference>
<dbReference type="Proteomes" id="UP001298681">
    <property type="component" value="Unassembled WGS sequence"/>
</dbReference>
<keyword evidence="5" id="KW-1185">Reference proteome</keyword>
<evidence type="ECO:0000256" key="2">
    <source>
        <dbReference type="SAM" id="SignalP"/>
    </source>
</evidence>
<evidence type="ECO:0000313" key="5">
    <source>
        <dbReference type="Proteomes" id="UP001298681"/>
    </source>
</evidence>
<evidence type="ECO:0000256" key="1">
    <source>
        <dbReference type="SAM" id="MobiDB-lite"/>
    </source>
</evidence>
<dbReference type="RefSeq" id="WP_191395498.1">
    <property type="nucleotide sequence ID" value="NZ_JAKNHQ010000004.1"/>
</dbReference>
<feature type="signal peptide" evidence="2">
    <location>
        <begin position="1"/>
        <end position="20"/>
    </location>
</feature>
<protein>
    <recommendedName>
        <fullName evidence="3">Cyclophilin-like domain-containing protein</fullName>
    </recommendedName>
</protein>
<feature type="domain" description="Cyclophilin-like" evidence="3">
    <location>
        <begin position="72"/>
        <end position="175"/>
    </location>
</feature>
<keyword evidence="2" id="KW-0732">Signal</keyword>
<sequence>MKKQFVAVISLLLVLSMAMAGCNSSSGSSNADSSTGDNRVSSSQANNVSSEENENPPSSDVTELTVQFGDQGEPFVMHLEDNSTAAAIAGYVGTSDWRLPVYSYDESDVMEYYDIPSRYEILDNSEPVTQAHAGDVFYSDPNRIVLYYHDAVIDEEYTRIGTFDPTEEFVDAVENNPVLEGWGNQIVVISNGG</sequence>
<feature type="chain" id="PRO_5046427355" description="Cyclophilin-like domain-containing protein" evidence="2">
    <location>
        <begin position="21"/>
        <end position="193"/>
    </location>
</feature>
<evidence type="ECO:0000259" key="3">
    <source>
        <dbReference type="Pfam" id="PF18050"/>
    </source>
</evidence>
<reference evidence="4 5" key="1">
    <citation type="submission" date="2022-01" db="EMBL/GenBank/DDBJ databases">
        <title>Collection of gut derived symbiotic bacterial strains cultured from healthy donors.</title>
        <authorList>
            <person name="Lin H."/>
            <person name="Kohout C."/>
            <person name="Waligurski E."/>
            <person name="Pamer E.G."/>
        </authorList>
    </citation>
    <scope>NUCLEOTIDE SEQUENCE [LARGE SCALE GENOMIC DNA]</scope>
    <source>
        <strain evidence="4 5">DFI.7.58</strain>
    </source>
</reference>
<accession>A0ABS9MH57</accession>
<dbReference type="EMBL" id="JAKNHQ010000004">
    <property type="protein sequence ID" value="MCG4610150.1"/>
    <property type="molecule type" value="Genomic_DNA"/>
</dbReference>
<dbReference type="PROSITE" id="PS51257">
    <property type="entry name" value="PROKAR_LIPOPROTEIN"/>
    <property type="match status" value="1"/>
</dbReference>
<comment type="caution">
    <text evidence="4">The sequence shown here is derived from an EMBL/GenBank/DDBJ whole genome shotgun (WGS) entry which is preliminary data.</text>
</comment>
<organism evidence="4 5">
    <name type="scientific">Anaeromassilibacillus senegalensis</name>
    <dbReference type="NCBI Taxonomy" id="1673717"/>
    <lineage>
        <taxon>Bacteria</taxon>
        <taxon>Bacillati</taxon>
        <taxon>Bacillota</taxon>
        <taxon>Clostridia</taxon>
        <taxon>Eubacteriales</taxon>
        <taxon>Acutalibacteraceae</taxon>
        <taxon>Anaeromassilibacillus</taxon>
    </lineage>
</organism>